<dbReference type="EMBL" id="JAEUBD010001468">
    <property type="protein sequence ID" value="KAH3660739.1"/>
    <property type="molecule type" value="Genomic_DNA"/>
</dbReference>
<gene>
    <name evidence="2" type="ORF">OGATHE_005071</name>
</gene>
<evidence type="ECO:0000313" key="2">
    <source>
        <dbReference type="EMBL" id="KAH3660739.1"/>
    </source>
</evidence>
<dbReference type="AlphaFoldDB" id="A0A9P8T027"/>
<keyword evidence="3" id="KW-1185">Reference proteome</keyword>
<organism evidence="2 3">
    <name type="scientific">Ogataea polymorpha</name>
    <dbReference type="NCBI Taxonomy" id="460523"/>
    <lineage>
        <taxon>Eukaryota</taxon>
        <taxon>Fungi</taxon>
        <taxon>Dikarya</taxon>
        <taxon>Ascomycota</taxon>
        <taxon>Saccharomycotina</taxon>
        <taxon>Pichiomycetes</taxon>
        <taxon>Pichiales</taxon>
        <taxon>Pichiaceae</taxon>
        <taxon>Ogataea</taxon>
    </lineage>
</organism>
<sequence length="87" mass="10129">MVEQLSKGTRLSCSSCVDSITCIKGLVQENGQCIDQVAPSRRLLIQIWIHVEHKKQRGQNEHQSRKRNHVWGHPHREDLFKLDPESF</sequence>
<feature type="compositionally biased region" description="Basic and acidic residues" evidence="1">
    <location>
        <begin position="74"/>
        <end position="87"/>
    </location>
</feature>
<feature type="region of interest" description="Disordered" evidence="1">
    <location>
        <begin position="56"/>
        <end position="87"/>
    </location>
</feature>
<reference evidence="2" key="1">
    <citation type="journal article" date="2021" name="Open Biol.">
        <title>Shared evolutionary footprints suggest mitochondrial oxidative damage underlies multiple complex I losses in fungi.</title>
        <authorList>
            <person name="Schikora-Tamarit M.A."/>
            <person name="Marcet-Houben M."/>
            <person name="Nosek J."/>
            <person name="Gabaldon T."/>
        </authorList>
    </citation>
    <scope>NUCLEOTIDE SEQUENCE</scope>
    <source>
        <strain evidence="2">NCAIM Y.01608</strain>
    </source>
</reference>
<reference evidence="2" key="2">
    <citation type="submission" date="2021-01" db="EMBL/GenBank/DDBJ databases">
        <authorList>
            <person name="Schikora-Tamarit M.A."/>
        </authorList>
    </citation>
    <scope>NUCLEOTIDE SEQUENCE</scope>
    <source>
        <strain evidence="2">NCAIM Y.01608</strain>
    </source>
</reference>
<protein>
    <submittedName>
        <fullName evidence="2">Uncharacterized protein</fullName>
    </submittedName>
</protein>
<accession>A0A9P8T027</accession>
<proteinExistence type="predicted"/>
<dbReference type="Proteomes" id="UP000788993">
    <property type="component" value="Unassembled WGS sequence"/>
</dbReference>
<evidence type="ECO:0000256" key="1">
    <source>
        <dbReference type="SAM" id="MobiDB-lite"/>
    </source>
</evidence>
<evidence type="ECO:0000313" key="3">
    <source>
        <dbReference type="Proteomes" id="UP000788993"/>
    </source>
</evidence>
<comment type="caution">
    <text evidence="2">The sequence shown here is derived from an EMBL/GenBank/DDBJ whole genome shotgun (WGS) entry which is preliminary data.</text>
</comment>
<name>A0A9P8T027_9ASCO</name>
<feature type="compositionally biased region" description="Basic residues" evidence="1">
    <location>
        <begin position="64"/>
        <end position="73"/>
    </location>
</feature>